<dbReference type="EMBL" id="AZSI01000242">
    <property type="protein sequence ID" value="KEY61041.1"/>
    <property type="molecule type" value="Genomic_DNA"/>
</dbReference>
<name>A0A084A6W2_LACLC</name>
<dbReference type="PATRIC" id="fig|1415168.3.peg.2881"/>
<proteinExistence type="predicted"/>
<accession>A0A084A6W2</accession>
<organism evidence="2 3">
    <name type="scientific">Lactococcus cremoris subsp. cremoris GE214</name>
    <dbReference type="NCBI Taxonomy" id="1415168"/>
    <lineage>
        <taxon>Bacteria</taxon>
        <taxon>Bacillati</taxon>
        <taxon>Bacillota</taxon>
        <taxon>Bacilli</taxon>
        <taxon>Lactobacillales</taxon>
        <taxon>Streptococcaceae</taxon>
        <taxon>Lactococcus</taxon>
        <taxon>Lactococcus cremoris subsp. cremoris</taxon>
    </lineage>
</organism>
<evidence type="ECO:0000256" key="1">
    <source>
        <dbReference type="SAM" id="Phobius"/>
    </source>
</evidence>
<keyword evidence="1" id="KW-0472">Membrane</keyword>
<dbReference type="RefSeq" id="WP_011834155.1">
    <property type="nucleotide sequence ID" value="NZ_AZSI01000242.1"/>
</dbReference>
<sequence length="76" mass="8906">MKNIVDELKKEQKRNLLLFVVLNLLFIFIVKTNFVYMIALNIALITNIFIKHINKFAKIALYTISFILFVLSIVAF</sequence>
<feature type="transmembrane region" description="Helical" evidence="1">
    <location>
        <begin position="16"/>
        <end position="44"/>
    </location>
</feature>
<comment type="caution">
    <text evidence="2">The sequence shown here is derived from an EMBL/GenBank/DDBJ whole genome shotgun (WGS) entry which is preliminary data.</text>
</comment>
<gene>
    <name evidence="2" type="ORF">U725_02831</name>
</gene>
<dbReference type="Proteomes" id="UP000028401">
    <property type="component" value="Unassembled WGS sequence"/>
</dbReference>
<evidence type="ECO:0000313" key="2">
    <source>
        <dbReference type="EMBL" id="KEY61041.1"/>
    </source>
</evidence>
<keyword evidence="1" id="KW-1133">Transmembrane helix</keyword>
<keyword evidence="1" id="KW-0812">Transmembrane</keyword>
<feature type="transmembrane region" description="Helical" evidence="1">
    <location>
        <begin position="56"/>
        <end position="75"/>
    </location>
</feature>
<reference evidence="2 3" key="1">
    <citation type="submission" date="2014-06" db="EMBL/GenBank/DDBJ databases">
        <title>Draft genome sequence of the putrescine producing strain Lactococcus lactis subsp cremoris GE214.</title>
        <authorList>
            <person name="Ladero V."/>
            <person name="Linares D.M."/>
            <person name="del Rio B."/>
            <person name="Mayo B."/>
            <person name="Martin M.C."/>
            <person name="Fernandez M."/>
            <person name="Alvarez M.A."/>
        </authorList>
    </citation>
    <scope>NUCLEOTIDE SEQUENCE [LARGE SCALE GENOMIC DNA]</scope>
    <source>
        <strain evidence="2 3">GE214</strain>
    </source>
</reference>
<evidence type="ECO:0000313" key="3">
    <source>
        <dbReference type="Proteomes" id="UP000028401"/>
    </source>
</evidence>
<protein>
    <submittedName>
        <fullName evidence="2">Putative phage related protein</fullName>
    </submittedName>
</protein>
<dbReference type="AlphaFoldDB" id="A0A084A6W2"/>